<evidence type="ECO:0000256" key="5">
    <source>
        <dbReference type="ARBA" id="ARBA00022989"/>
    </source>
</evidence>
<protein>
    <submittedName>
        <fullName evidence="10">MFS domain-containing protein</fullName>
    </submittedName>
</protein>
<feature type="transmembrane region" description="Helical" evidence="8">
    <location>
        <begin position="359"/>
        <end position="383"/>
    </location>
</feature>
<evidence type="ECO:0000256" key="7">
    <source>
        <dbReference type="ARBA" id="ARBA00023228"/>
    </source>
</evidence>
<feature type="transmembrane region" description="Helical" evidence="8">
    <location>
        <begin position="89"/>
        <end position="111"/>
    </location>
</feature>
<dbReference type="InterPro" id="IPR036259">
    <property type="entry name" value="MFS_trans_sf"/>
</dbReference>
<evidence type="ECO:0000256" key="2">
    <source>
        <dbReference type="ARBA" id="ARBA00008335"/>
    </source>
</evidence>
<feature type="transmembrane region" description="Helical" evidence="8">
    <location>
        <begin position="242"/>
        <end position="262"/>
    </location>
</feature>
<dbReference type="InterPro" id="IPR052187">
    <property type="entry name" value="MFSD1"/>
</dbReference>
<keyword evidence="7" id="KW-0458">Lysosome</keyword>
<feature type="transmembrane region" description="Helical" evidence="8">
    <location>
        <begin position="21"/>
        <end position="38"/>
    </location>
</feature>
<dbReference type="Gene3D" id="1.20.1250.20">
    <property type="entry name" value="MFS general substrate transporter like domains"/>
    <property type="match status" value="1"/>
</dbReference>
<dbReference type="SUPFAM" id="SSF103473">
    <property type="entry name" value="MFS general substrate transporter"/>
    <property type="match status" value="1"/>
</dbReference>
<feature type="transmembrane region" description="Helical" evidence="8">
    <location>
        <begin position="303"/>
        <end position="325"/>
    </location>
</feature>
<dbReference type="Proteomes" id="UP000095280">
    <property type="component" value="Unplaced"/>
</dbReference>
<organism evidence="9 10">
    <name type="scientific">Macrostomum lignano</name>
    <dbReference type="NCBI Taxonomy" id="282301"/>
    <lineage>
        <taxon>Eukaryota</taxon>
        <taxon>Metazoa</taxon>
        <taxon>Spiralia</taxon>
        <taxon>Lophotrochozoa</taxon>
        <taxon>Platyhelminthes</taxon>
        <taxon>Rhabditophora</taxon>
        <taxon>Macrostomorpha</taxon>
        <taxon>Macrostomida</taxon>
        <taxon>Macrostomidae</taxon>
        <taxon>Macrostomum</taxon>
    </lineage>
</organism>
<proteinExistence type="inferred from homology"/>
<evidence type="ECO:0000313" key="9">
    <source>
        <dbReference type="Proteomes" id="UP000095280"/>
    </source>
</evidence>
<comment type="similarity">
    <text evidence="2">Belongs to the major facilitator superfamily.</text>
</comment>
<dbReference type="WBParaSite" id="maker-unitig_38197-snap-gene-0.2-mRNA-1">
    <property type="protein sequence ID" value="maker-unitig_38197-snap-gene-0.2-mRNA-1"/>
    <property type="gene ID" value="maker-unitig_38197-snap-gene-0.2"/>
</dbReference>
<accession>A0A1I8FK11</accession>
<keyword evidence="5 8" id="KW-1133">Transmembrane helix</keyword>
<sequence length="412" mass="45081">IPLKLLIQAALPATLVGAARYLALSFMCFLSFGSYFCYDNPSALQDVMTEDLSLTTAQYSSSLRLVFLPNVVLSMIGGYLIDRLFGIRLGAIIFSSFCLVGQLLFAFGAFVNKVWLMDAGQIPIRHRRREPGRGPEHLCYIVVPRSRAQHGVRHPAQHVPHRSSTVNMNVMQPIYHSLDGRFSQPWQQLGAALFLAAFSLHLVAAAALLYWPILIGGPRLLGADAGSTGEKIQLSDIIRFPAAVWLLCGICVAYYVSVFPFISLGQVFSSANSISTRMKPTQCEQFAVYCQRNFQSNWSQHHVVMLGSLMTMLAHACLAFTFNLSPYGIHDLALAVFQNLGLAVINQVSGLIVDSKGYLILEVFFLAWLCLALIFCAVSVPLAGVNKSASSRRNAELAKQATEAAAKAADEA</sequence>
<keyword evidence="9" id="KW-1185">Reference proteome</keyword>
<evidence type="ECO:0000256" key="8">
    <source>
        <dbReference type="SAM" id="Phobius"/>
    </source>
</evidence>
<name>A0A1I8FK11_9PLAT</name>
<dbReference type="PANTHER" id="PTHR23512">
    <property type="entry name" value="MAJOR FACILITATOR SUPERFAMILY DOMAIN-CONTAINING PROTEIN 1"/>
    <property type="match status" value="1"/>
</dbReference>
<dbReference type="AlphaFoldDB" id="A0A1I8FK11"/>
<keyword evidence="3" id="KW-0813">Transport</keyword>
<dbReference type="GO" id="GO:0005765">
    <property type="term" value="C:lysosomal membrane"/>
    <property type="evidence" value="ECO:0007669"/>
    <property type="project" value="UniProtKB-SubCell"/>
</dbReference>
<evidence type="ECO:0000256" key="4">
    <source>
        <dbReference type="ARBA" id="ARBA00022692"/>
    </source>
</evidence>
<feature type="transmembrane region" description="Helical" evidence="8">
    <location>
        <begin position="189"/>
        <end position="211"/>
    </location>
</feature>
<reference evidence="10" key="1">
    <citation type="submission" date="2016-11" db="UniProtKB">
        <authorList>
            <consortium name="WormBaseParasite"/>
        </authorList>
    </citation>
    <scope>IDENTIFICATION</scope>
</reference>
<evidence type="ECO:0000256" key="1">
    <source>
        <dbReference type="ARBA" id="ARBA00004155"/>
    </source>
</evidence>
<evidence type="ECO:0000313" key="10">
    <source>
        <dbReference type="WBParaSite" id="maker-unitig_38197-snap-gene-0.2-mRNA-1"/>
    </source>
</evidence>
<feature type="transmembrane region" description="Helical" evidence="8">
    <location>
        <begin position="62"/>
        <end position="82"/>
    </location>
</feature>
<keyword evidence="6 8" id="KW-0472">Membrane</keyword>
<feature type="transmembrane region" description="Helical" evidence="8">
    <location>
        <begin position="332"/>
        <end position="353"/>
    </location>
</feature>
<keyword evidence="4 8" id="KW-0812">Transmembrane</keyword>
<comment type="subcellular location">
    <subcellularLocation>
        <location evidence="1">Lysosome membrane</location>
        <topology evidence="1">Multi-pass membrane protein</topology>
    </subcellularLocation>
</comment>
<dbReference type="PANTHER" id="PTHR23512:SF3">
    <property type="entry name" value="MAJOR FACILITATOR SUPERFAMILY DOMAIN-CONTAINING PROTEIN 1"/>
    <property type="match status" value="1"/>
</dbReference>
<evidence type="ECO:0000256" key="6">
    <source>
        <dbReference type="ARBA" id="ARBA00023136"/>
    </source>
</evidence>
<evidence type="ECO:0000256" key="3">
    <source>
        <dbReference type="ARBA" id="ARBA00022448"/>
    </source>
</evidence>